<dbReference type="Pfam" id="PF00096">
    <property type="entry name" value="zf-C2H2"/>
    <property type="match status" value="1"/>
</dbReference>
<dbReference type="Proteomes" id="UP000827986">
    <property type="component" value="Unassembled WGS sequence"/>
</dbReference>
<gene>
    <name evidence="10" type="ORF">KIL84_005332</name>
</gene>
<proteinExistence type="predicted"/>
<name>A0A9D4B5Q9_9SAUR</name>
<evidence type="ECO:0000256" key="1">
    <source>
        <dbReference type="ARBA" id="ARBA00004123"/>
    </source>
</evidence>
<keyword evidence="8" id="KW-0812">Transmembrane</keyword>
<keyword evidence="8" id="KW-1133">Transmembrane helix</keyword>
<keyword evidence="11" id="KW-1185">Reference proteome</keyword>
<keyword evidence="2" id="KW-0479">Metal-binding</keyword>
<dbReference type="InterPro" id="IPR013087">
    <property type="entry name" value="Znf_C2H2_type"/>
</dbReference>
<evidence type="ECO:0000313" key="10">
    <source>
        <dbReference type="EMBL" id="KAH1181606.1"/>
    </source>
</evidence>
<dbReference type="GO" id="GO:0005634">
    <property type="term" value="C:nucleus"/>
    <property type="evidence" value="ECO:0007669"/>
    <property type="project" value="UniProtKB-SubCell"/>
</dbReference>
<evidence type="ECO:0000256" key="2">
    <source>
        <dbReference type="ARBA" id="ARBA00022723"/>
    </source>
</evidence>
<feature type="domain" description="C2H2-type" evidence="9">
    <location>
        <begin position="54"/>
        <end position="78"/>
    </location>
</feature>
<comment type="caution">
    <text evidence="10">The sequence shown here is derived from an EMBL/GenBank/DDBJ whole genome shotgun (WGS) entry which is preliminary data.</text>
</comment>
<dbReference type="PROSITE" id="PS00028">
    <property type="entry name" value="ZINC_FINGER_C2H2_1"/>
    <property type="match status" value="1"/>
</dbReference>
<dbReference type="Gene3D" id="3.30.160.60">
    <property type="entry name" value="Classic Zinc Finger"/>
    <property type="match status" value="1"/>
</dbReference>
<dbReference type="PANTHER" id="PTHR24388:SF54">
    <property type="entry name" value="PROTEIN ESCARGOT"/>
    <property type="match status" value="1"/>
</dbReference>
<dbReference type="InterPro" id="IPR036236">
    <property type="entry name" value="Znf_C2H2_sf"/>
</dbReference>
<accession>A0A9D4B5Q9</accession>
<keyword evidence="4 7" id="KW-0863">Zinc-finger</keyword>
<organism evidence="10 11">
    <name type="scientific">Mauremys mutica</name>
    <name type="common">yellowpond turtle</name>
    <dbReference type="NCBI Taxonomy" id="74926"/>
    <lineage>
        <taxon>Eukaryota</taxon>
        <taxon>Metazoa</taxon>
        <taxon>Chordata</taxon>
        <taxon>Craniata</taxon>
        <taxon>Vertebrata</taxon>
        <taxon>Euteleostomi</taxon>
        <taxon>Archelosauria</taxon>
        <taxon>Testudinata</taxon>
        <taxon>Testudines</taxon>
        <taxon>Cryptodira</taxon>
        <taxon>Durocryptodira</taxon>
        <taxon>Testudinoidea</taxon>
        <taxon>Geoemydidae</taxon>
        <taxon>Geoemydinae</taxon>
        <taxon>Mauremys</taxon>
    </lineage>
</organism>
<dbReference type="PANTHER" id="PTHR24388">
    <property type="entry name" value="ZINC FINGER PROTEIN"/>
    <property type="match status" value="1"/>
</dbReference>
<keyword evidence="5" id="KW-0862">Zinc</keyword>
<evidence type="ECO:0000256" key="7">
    <source>
        <dbReference type="PROSITE-ProRule" id="PRU00042"/>
    </source>
</evidence>
<sequence>MSAPVLGDKALHSAQDPPSITPRRGLLTTCMPCTLVLKATLLKHMRVHDAERPYGCSFPRCGWRFKSEVLLRAHLQAHITPGQFECPSCGYAFRHKHHLQHHQARMHSSRAKKPDVPPVAQLSHSLGSVHLRSLGISLSINSIVVAAGILLAAVVRFHLQWDAWCPPGPSHVQGRVEATADVRSRPFACH</sequence>
<dbReference type="InterPro" id="IPR050527">
    <property type="entry name" value="Snail/Krueppel_Znf"/>
</dbReference>
<evidence type="ECO:0000313" key="11">
    <source>
        <dbReference type="Proteomes" id="UP000827986"/>
    </source>
</evidence>
<keyword evidence="6" id="KW-0539">Nucleus</keyword>
<dbReference type="AlphaFoldDB" id="A0A9D4B5Q9"/>
<dbReference type="GO" id="GO:0008270">
    <property type="term" value="F:zinc ion binding"/>
    <property type="evidence" value="ECO:0007669"/>
    <property type="project" value="UniProtKB-KW"/>
</dbReference>
<reference evidence="10" key="1">
    <citation type="submission" date="2021-09" db="EMBL/GenBank/DDBJ databases">
        <title>The genome of Mauremys mutica provides insights into the evolution of semi-aquatic lifestyle.</title>
        <authorList>
            <person name="Gong S."/>
            <person name="Gao Y."/>
        </authorList>
    </citation>
    <scope>NUCLEOTIDE SEQUENCE</scope>
    <source>
        <strain evidence="10">MM-2020</strain>
        <tissue evidence="10">Muscle</tissue>
    </source>
</reference>
<dbReference type="GO" id="GO:0000978">
    <property type="term" value="F:RNA polymerase II cis-regulatory region sequence-specific DNA binding"/>
    <property type="evidence" value="ECO:0007669"/>
    <property type="project" value="TreeGrafter"/>
</dbReference>
<keyword evidence="3" id="KW-0677">Repeat</keyword>
<feature type="domain" description="C2H2-type" evidence="9">
    <location>
        <begin position="84"/>
        <end position="112"/>
    </location>
</feature>
<evidence type="ECO:0000256" key="8">
    <source>
        <dbReference type="SAM" id="Phobius"/>
    </source>
</evidence>
<dbReference type="GO" id="GO:0000981">
    <property type="term" value="F:DNA-binding transcription factor activity, RNA polymerase II-specific"/>
    <property type="evidence" value="ECO:0007669"/>
    <property type="project" value="TreeGrafter"/>
</dbReference>
<evidence type="ECO:0000256" key="5">
    <source>
        <dbReference type="ARBA" id="ARBA00022833"/>
    </source>
</evidence>
<comment type="subcellular location">
    <subcellularLocation>
        <location evidence="1">Nucleus</location>
    </subcellularLocation>
</comment>
<dbReference type="EMBL" id="JAHDVG010000468">
    <property type="protein sequence ID" value="KAH1181606.1"/>
    <property type="molecule type" value="Genomic_DNA"/>
</dbReference>
<evidence type="ECO:0000256" key="4">
    <source>
        <dbReference type="ARBA" id="ARBA00022771"/>
    </source>
</evidence>
<evidence type="ECO:0000256" key="6">
    <source>
        <dbReference type="ARBA" id="ARBA00023242"/>
    </source>
</evidence>
<evidence type="ECO:0000259" key="9">
    <source>
        <dbReference type="PROSITE" id="PS50157"/>
    </source>
</evidence>
<protein>
    <recommendedName>
        <fullName evidence="9">C2H2-type domain-containing protein</fullName>
    </recommendedName>
</protein>
<keyword evidence="8" id="KW-0472">Membrane</keyword>
<evidence type="ECO:0000256" key="3">
    <source>
        <dbReference type="ARBA" id="ARBA00022737"/>
    </source>
</evidence>
<dbReference type="SUPFAM" id="SSF57667">
    <property type="entry name" value="beta-beta-alpha zinc fingers"/>
    <property type="match status" value="1"/>
</dbReference>
<feature type="transmembrane region" description="Helical" evidence="8">
    <location>
        <begin position="138"/>
        <end position="159"/>
    </location>
</feature>
<dbReference type="SMART" id="SM00355">
    <property type="entry name" value="ZnF_C2H2"/>
    <property type="match status" value="3"/>
</dbReference>
<dbReference type="PROSITE" id="PS50157">
    <property type="entry name" value="ZINC_FINGER_C2H2_2"/>
    <property type="match status" value="2"/>
</dbReference>